<evidence type="ECO:0000313" key="2">
    <source>
        <dbReference type="EMBL" id="OQR82106.1"/>
    </source>
</evidence>
<evidence type="ECO:0000313" key="3">
    <source>
        <dbReference type="Proteomes" id="UP000243217"/>
    </source>
</evidence>
<feature type="transmembrane region" description="Helical" evidence="1">
    <location>
        <begin position="695"/>
        <end position="715"/>
    </location>
</feature>
<keyword evidence="1" id="KW-0812">Transmembrane</keyword>
<name>A0A1V9Y8R1_9STRA</name>
<comment type="caution">
    <text evidence="2">The sequence shown here is derived from an EMBL/GenBank/DDBJ whole genome shotgun (WGS) entry which is preliminary data.</text>
</comment>
<keyword evidence="1" id="KW-0472">Membrane</keyword>
<feature type="transmembrane region" description="Helical" evidence="1">
    <location>
        <begin position="572"/>
        <end position="594"/>
    </location>
</feature>
<keyword evidence="3" id="KW-1185">Reference proteome</keyword>
<dbReference type="AlphaFoldDB" id="A0A1V9Y8R1"/>
<feature type="transmembrane region" description="Helical" evidence="1">
    <location>
        <begin position="417"/>
        <end position="441"/>
    </location>
</feature>
<accession>A0A1V9Y8R1</accession>
<reference evidence="2 3" key="1">
    <citation type="journal article" date="2014" name="Genome Biol. Evol.">
        <title>The secreted proteins of Achlya hypogyna and Thraustotheca clavata identify the ancestral oomycete secretome and reveal gene acquisitions by horizontal gene transfer.</title>
        <authorList>
            <person name="Misner I."/>
            <person name="Blouin N."/>
            <person name="Leonard G."/>
            <person name="Richards T.A."/>
            <person name="Lane C.E."/>
        </authorList>
    </citation>
    <scope>NUCLEOTIDE SEQUENCE [LARGE SCALE GENOMIC DNA]</scope>
    <source>
        <strain evidence="2 3">ATCC 34112</strain>
    </source>
</reference>
<protein>
    <recommendedName>
        <fullName evidence="4">Transmembrane protein</fullName>
    </recommendedName>
</protein>
<organism evidence="2 3">
    <name type="scientific">Thraustotheca clavata</name>
    <dbReference type="NCBI Taxonomy" id="74557"/>
    <lineage>
        <taxon>Eukaryota</taxon>
        <taxon>Sar</taxon>
        <taxon>Stramenopiles</taxon>
        <taxon>Oomycota</taxon>
        <taxon>Saprolegniomycetes</taxon>
        <taxon>Saprolegniales</taxon>
        <taxon>Achlyaceae</taxon>
        <taxon>Thraustotheca</taxon>
    </lineage>
</organism>
<gene>
    <name evidence="2" type="ORF">THRCLA_11127</name>
</gene>
<evidence type="ECO:0000256" key="1">
    <source>
        <dbReference type="SAM" id="Phobius"/>
    </source>
</evidence>
<feature type="transmembrane region" description="Helical" evidence="1">
    <location>
        <begin position="533"/>
        <end position="552"/>
    </location>
</feature>
<dbReference type="Proteomes" id="UP000243217">
    <property type="component" value="Unassembled WGS sequence"/>
</dbReference>
<proteinExistence type="predicted"/>
<dbReference type="OrthoDB" id="79328at2759"/>
<sequence>MSNAILEQYDTPLALHRLWASYPRYIVFTELITPRDAIVGFRSFDAGYTFNLFTQYCWVDFDRRWEMAHTFKRQKRCYQRYQTNGAVYLEAIMRNVAWDIWNELDLTSEGQFWMASVPNAFKSIDSEVEYWTEKDILNYILQWNNCIQIGISESITIVNVFGSYQPLTTYHIAHTPQVSKWTTFGLYWGFLADLLTASTFNFSLVRSSTKYSGDDNVENNYVYPFTSASIVIHDILGPFRSIDTFFIAPPTDLADMVMTFDSDLLKSLQTNATHYSVFKDLTTTSWDAIPETWRQFDYQYFGGSPMCNIRPATTFVQSTFSFDDACGQPKPMQMTINAQSALFAYTNLRTSVILRQPLLQGKWSFFGYVGLYEWVYGHREVISFEGDVGIFVVLSEPLYSIPFVAEDRKMPNTTSQYLWAMAVATSVVLLAVAIAALAFHLRGNSKSSHHLFSYNRIAGPVWLGRPLMLLRSTTALVVLSTSPILFDSPRGMGRFHFKPRSVIYRLLLASEVSWLTEVVSDVLLIFTHDFARLQAPISSVIFWLAVNLFRVNMDNDLTCSSGEVNIGASSRAYLIVAFNFISVFIGSVIAKLYLRSHRQPCEMLKVNLLPASALAYCLPNGDIWSIEASIACMSGLIRFHYGMIQYVIDTKLWLLFTDNELSPIAINAKPTHFVNSNYIAFSVVQAHKRKRKIQLIMGLINLIGTVAGSLSYIQLADVNLSNDFWWANFNSTGTLTFIAN</sequence>
<dbReference type="EMBL" id="JNBS01004837">
    <property type="protein sequence ID" value="OQR82106.1"/>
    <property type="molecule type" value="Genomic_DNA"/>
</dbReference>
<keyword evidence="1" id="KW-1133">Transmembrane helix</keyword>
<evidence type="ECO:0008006" key="4">
    <source>
        <dbReference type="Google" id="ProtNLM"/>
    </source>
</evidence>